<dbReference type="InterPro" id="IPR045087">
    <property type="entry name" value="Cu-oxidase_fam"/>
</dbReference>
<evidence type="ECO:0000256" key="5">
    <source>
        <dbReference type="SAM" id="MobiDB-lite"/>
    </source>
</evidence>
<gene>
    <name evidence="9" type="ORF">DesU5LDRAFT_3979</name>
</gene>
<dbReference type="PROSITE" id="PS51318">
    <property type="entry name" value="TAT"/>
    <property type="match status" value="1"/>
</dbReference>
<keyword evidence="1" id="KW-0479">Metal-binding</keyword>
<feature type="chain" id="PRO_5003664443" evidence="6">
    <location>
        <begin position="47"/>
        <end position="485"/>
    </location>
</feature>
<dbReference type="PANTHER" id="PTHR11709">
    <property type="entry name" value="MULTI-COPPER OXIDASE"/>
    <property type="match status" value="1"/>
</dbReference>
<dbReference type="AlphaFoldDB" id="I2Q726"/>
<keyword evidence="4" id="KW-0408">Iron</keyword>
<feature type="compositionally biased region" description="Low complexity" evidence="5">
    <location>
        <begin position="446"/>
        <end position="459"/>
    </location>
</feature>
<evidence type="ECO:0000313" key="9">
    <source>
        <dbReference type="EMBL" id="EIG55582.1"/>
    </source>
</evidence>
<dbReference type="CDD" id="cd04202">
    <property type="entry name" value="CuRO_D2_2dMcoN_like"/>
    <property type="match status" value="1"/>
</dbReference>
<evidence type="ECO:0000259" key="8">
    <source>
        <dbReference type="Pfam" id="PF07732"/>
    </source>
</evidence>
<keyword evidence="2" id="KW-0560">Oxidoreductase</keyword>
<dbReference type="GO" id="GO:0005507">
    <property type="term" value="F:copper ion binding"/>
    <property type="evidence" value="ECO:0007669"/>
    <property type="project" value="InterPro"/>
</dbReference>
<dbReference type="OrthoDB" id="9757546at2"/>
<dbReference type="STRING" id="596152.DesU5LDRAFT_3979"/>
<evidence type="ECO:0000256" key="6">
    <source>
        <dbReference type="SAM" id="SignalP"/>
    </source>
</evidence>
<protein>
    <submittedName>
        <fullName evidence="9">Putative multicopper oxidase</fullName>
    </submittedName>
</protein>
<dbReference type="eggNOG" id="COG2132">
    <property type="taxonomic scope" value="Bacteria"/>
</dbReference>
<evidence type="ECO:0000259" key="7">
    <source>
        <dbReference type="Pfam" id="PF07731"/>
    </source>
</evidence>
<dbReference type="Pfam" id="PF07732">
    <property type="entry name" value="Cu-oxidase_3"/>
    <property type="match status" value="1"/>
</dbReference>
<keyword evidence="4" id="KW-0411">Iron-sulfur</keyword>
<dbReference type="InterPro" id="IPR011706">
    <property type="entry name" value="Cu-oxidase_C"/>
</dbReference>
<dbReference type="InterPro" id="IPR006311">
    <property type="entry name" value="TAT_signal"/>
</dbReference>
<dbReference type="InterPro" id="IPR011707">
    <property type="entry name" value="Cu-oxidase-like_N"/>
</dbReference>
<dbReference type="Pfam" id="PF07731">
    <property type="entry name" value="Cu-oxidase_2"/>
    <property type="match status" value="1"/>
</dbReference>
<accession>I2Q726</accession>
<keyword evidence="3" id="KW-0186">Copper</keyword>
<proteinExistence type="predicted"/>
<organism evidence="9">
    <name type="scientific">Desulfovibrio sp. U5L</name>
    <dbReference type="NCBI Taxonomy" id="596152"/>
    <lineage>
        <taxon>Bacteria</taxon>
        <taxon>Pseudomonadati</taxon>
        <taxon>Thermodesulfobacteriota</taxon>
        <taxon>Desulfovibrionia</taxon>
        <taxon>Desulfovibrionales</taxon>
        <taxon>Desulfovibrionaceae</taxon>
        <taxon>Desulfovibrio</taxon>
    </lineage>
</organism>
<feature type="signal peptide" evidence="6">
    <location>
        <begin position="1"/>
        <end position="46"/>
    </location>
</feature>
<name>I2Q726_9BACT</name>
<feature type="domain" description="Plastocyanin-like" evidence="8">
    <location>
        <begin position="176"/>
        <end position="276"/>
    </location>
</feature>
<dbReference type="CDD" id="cd13860">
    <property type="entry name" value="CuRO_1_2dMco_1"/>
    <property type="match status" value="1"/>
</dbReference>
<dbReference type="Gene3D" id="2.60.40.420">
    <property type="entry name" value="Cupredoxins - blue copper proteins"/>
    <property type="match status" value="1"/>
</dbReference>
<reference evidence="9" key="1">
    <citation type="submission" date="2011-11" db="EMBL/GenBank/DDBJ databases">
        <title>Improved High-Quality Draft sequence of Desulfovibrio sp. U5L.</title>
        <authorList>
            <consortium name="US DOE Joint Genome Institute"/>
            <person name="Lucas S."/>
            <person name="Han J."/>
            <person name="Lapidus A."/>
            <person name="Cheng J.-F."/>
            <person name="Goodwin L."/>
            <person name="Pitluck S."/>
            <person name="Peters L."/>
            <person name="Ovchinnikova G."/>
            <person name="Held B."/>
            <person name="Detter J.C."/>
            <person name="Han C."/>
            <person name="Tapia R."/>
            <person name="Land M."/>
            <person name="Hauser L."/>
            <person name="Kyrpides N."/>
            <person name="Ivanova N."/>
            <person name="Pagani I."/>
            <person name="Gabster J."/>
            <person name="Walker C."/>
            <person name="Stolyar S."/>
            <person name="Stahl D."/>
            <person name="Arkin A."/>
            <person name="Dehal P."/>
            <person name="Hazen T."/>
            <person name="Woyke T."/>
        </authorList>
    </citation>
    <scope>NUCLEOTIDE SEQUENCE [LARGE SCALE GENOMIC DNA]</scope>
    <source>
        <strain evidence="9">U5L</strain>
    </source>
</reference>
<evidence type="ECO:0000256" key="3">
    <source>
        <dbReference type="ARBA" id="ARBA00023008"/>
    </source>
</evidence>
<dbReference type="PANTHER" id="PTHR11709:SF394">
    <property type="entry name" value="FI03373P-RELATED"/>
    <property type="match status" value="1"/>
</dbReference>
<dbReference type="GO" id="GO:0016491">
    <property type="term" value="F:oxidoreductase activity"/>
    <property type="evidence" value="ECO:0007669"/>
    <property type="project" value="InterPro"/>
</dbReference>
<evidence type="ECO:0000256" key="4">
    <source>
        <dbReference type="ARBA" id="ARBA00023014"/>
    </source>
</evidence>
<dbReference type="SUPFAM" id="SSF49503">
    <property type="entry name" value="Cupredoxins"/>
    <property type="match status" value="2"/>
</dbReference>
<dbReference type="InterPro" id="IPR008972">
    <property type="entry name" value="Cupredoxin"/>
</dbReference>
<dbReference type="HOGENOM" id="CLU_562290_0_0_7"/>
<evidence type="ECO:0000256" key="2">
    <source>
        <dbReference type="ARBA" id="ARBA00023002"/>
    </source>
</evidence>
<keyword evidence="6" id="KW-0732">Signal</keyword>
<dbReference type="EMBL" id="JH600068">
    <property type="protein sequence ID" value="EIG55582.1"/>
    <property type="molecule type" value="Genomic_DNA"/>
</dbReference>
<evidence type="ECO:0000256" key="1">
    <source>
        <dbReference type="ARBA" id="ARBA00022723"/>
    </source>
</evidence>
<dbReference type="GO" id="GO:0051536">
    <property type="term" value="F:iron-sulfur cluster binding"/>
    <property type="evidence" value="ECO:0007669"/>
    <property type="project" value="UniProtKB-KW"/>
</dbReference>
<sequence length="485" mass="51625">MTGLFARIKNRLARRTSPDAEARPGRRRFLALSALAPLFAAAPALAARADAAASAMDVAGHGSMDMTGHDGSMADGMDMSGHGAMDMSGHGILFPWRDPAIAITAPPRLTGKGTGVVITPHLPSLGYEMDGEVKVFRLTVQPVERLLLDGPPARGTVWERWHTAMGGMHGMDIPKKVRVWGFNGSVPGPAIEVIQGDRVRILVKNELPEATSIHWHGLEVPNDQDGVGGLTQPPIRPGRTHAYEFTVHQVGTYMYHSSFNEKKQVGMGLGGFFISHPADGSRRVDRDFAILLQEWFFLPGNPYVDVTSTDPNWFTMNGKAGPSTAVLTARVGQTVRIRFANLSNMHAHPIHLHGVTWRVTGTEGGPIPESAQWPGNTVNVAPGTARDVEFTFTHPGYWHLHCHKLHHVVNAHANVPMGIMGMGGMTMLFDVAAADGEAKPAPAPMAPMDMSGHGAAPGNGPAPGPAAPDAPAASPHAGHGRTGGQ</sequence>
<feature type="domain" description="Plastocyanin-like" evidence="7">
    <location>
        <begin position="305"/>
        <end position="410"/>
    </location>
</feature>
<feature type="region of interest" description="Disordered" evidence="5">
    <location>
        <begin position="440"/>
        <end position="485"/>
    </location>
</feature>